<keyword evidence="1" id="KW-1133">Transmembrane helix</keyword>
<gene>
    <name evidence="2" type="ORF">JIN81_08550</name>
</gene>
<dbReference type="Proteomes" id="UP000658278">
    <property type="component" value="Unassembled WGS sequence"/>
</dbReference>
<comment type="caution">
    <text evidence="2">The sequence shown here is derived from an EMBL/GenBank/DDBJ whole genome shotgun (WGS) entry which is preliminary data.</text>
</comment>
<accession>A0A934RCH6</accession>
<keyword evidence="1" id="KW-0472">Membrane</keyword>
<proteinExistence type="predicted"/>
<dbReference type="RefSeq" id="WP_200278515.1">
    <property type="nucleotide sequence ID" value="NZ_JAENII010000005.1"/>
</dbReference>
<evidence type="ECO:0000313" key="2">
    <source>
        <dbReference type="EMBL" id="MBK1827067.1"/>
    </source>
</evidence>
<evidence type="ECO:0000256" key="1">
    <source>
        <dbReference type="SAM" id="Phobius"/>
    </source>
</evidence>
<feature type="transmembrane region" description="Helical" evidence="1">
    <location>
        <begin position="50"/>
        <end position="72"/>
    </location>
</feature>
<reference evidence="2" key="1">
    <citation type="submission" date="2021-01" db="EMBL/GenBank/DDBJ databases">
        <title>Modified the classification status of verrucomicrobia.</title>
        <authorList>
            <person name="Feng X."/>
        </authorList>
    </citation>
    <scope>NUCLEOTIDE SEQUENCE</scope>
    <source>
        <strain evidence="2">KCTC 22201</strain>
    </source>
</reference>
<sequence>MNHEQDPIDQDPVWDLLRQTPRKEASPRFVDDVVRAARLSGQEKPWWKRFALPLSLGGLTTAATAAIVAMAIMKQPTGVTSPEVVVTPAAESLEVLDDIVRSEALLVAAEYPSEFSDAELVSLIVY</sequence>
<protein>
    <submittedName>
        <fullName evidence="2">Uncharacterized protein</fullName>
    </submittedName>
</protein>
<keyword evidence="3" id="KW-1185">Reference proteome</keyword>
<evidence type="ECO:0000313" key="3">
    <source>
        <dbReference type="Proteomes" id="UP000658278"/>
    </source>
</evidence>
<organism evidence="2 3">
    <name type="scientific">Haloferula rosea</name>
    <dbReference type="NCBI Taxonomy" id="490093"/>
    <lineage>
        <taxon>Bacteria</taxon>
        <taxon>Pseudomonadati</taxon>
        <taxon>Verrucomicrobiota</taxon>
        <taxon>Verrucomicrobiia</taxon>
        <taxon>Verrucomicrobiales</taxon>
        <taxon>Verrucomicrobiaceae</taxon>
        <taxon>Haloferula</taxon>
    </lineage>
</organism>
<dbReference type="EMBL" id="JAENII010000005">
    <property type="protein sequence ID" value="MBK1827067.1"/>
    <property type="molecule type" value="Genomic_DNA"/>
</dbReference>
<name>A0A934RCH6_9BACT</name>
<dbReference type="AlphaFoldDB" id="A0A934RCH6"/>
<keyword evidence="1" id="KW-0812">Transmembrane</keyword>